<proteinExistence type="inferred from homology"/>
<gene>
    <name evidence="3" type="ORF">F5X68DRAFT_276312</name>
</gene>
<evidence type="ECO:0000313" key="3">
    <source>
        <dbReference type="EMBL" id="KAH6686253.1"/>
    </source>
</evidence>
<dbReference type="CDD" id="cd03062">
    <property type="entry name" value="TRX_Fd_Sucrase"/>
    <property type="match status" value="1"/>
</dbReference>
<evidence type="ECO:0000256" key="1">
    <source>
        <dbReference type="ARBA" id="ARBA00038208"/>
    </source>
</evidence>
<dbReference type="InterPro" id="IPR036249">
    <property type="entry name" value="Thioredoxin-like_sf"/>
</dbReference>
<name>A0A9P8V9X9_9PEZI</name>
<dbReference type="AlphaFoldDB" id="A0A9P8V9X9"/>
<dbReference type="EMBL" id="JAGSXJ010000013">
    <property type="protein sequence ID" value="KAH6686253.1"/>
    <property type="molecule type" value="Genomic_DNA"/>
</dbReference>
<accession>A0A9P8V9X9</accession>
<protein>
    <recommendedName>
        <fullName evidence="2">Altered inheritance of mitochondria protein 32</fullName>
    </recommendedName>
</protein>
<evidence type="ECO:0000256" key="2">
    <source>
        <dbReference type="ARBA" id="ARBA00040895"/>
    </source>
</evidence>
<dbReference type="OrthoDB" id="10253744at2759"/>
<dbReference type="Pfam" id="PF06999">
    <property type="entry name" value="Suc_Fer-like"/>
    <property type="match status" value="1"/>
</dbReference>
<comment type="caution">
    <text evidence="3">The sequence shown here is derived from an EMBL/GenBank/DDBJ whole genome shotgun (WGS) entry which is preliminary data.</text>
</comment>
<keyword evidence="4" id="KW-1185">Reference proteome</keyword>
<dbReference type="InterPro" id="IPR009737">
    <property type="entry name" value="Aim32/Apd1-like"/>
</dbReference>
<dbReference type="PANTHER" id="PTHR31902:SF7">
    <property type="entry name" value="ALTERED INHERITANCE OF MITOCHONDRIA PROTEIN 32"/>
    <property type="match status" value="1"/>
</dbReference>
<dbReference type="Proteomes" id="UP000770015">
    <property type="component" value="Unassembled WGS sequence"/>
</dbReference>
<organism evidence="3 4">
    <name type="scientific">Plectosphaerella plurivora</name>
    <dbReference type="NCBI Taxonomy" id="936078"/>
    <lineage>
        <taxon>Eukaryota</taxon>
        <taxon>Fungi</taxon>
        <taxon>Dikarya</taxon>
        <taxon>Ascomycota</taxon>
        <taxon>Pezizomycotina</taxon>
        <taxon>Sordariomycetes</taxon>
        <taxon>Hypocreomycetidae</taxon>
        <taxon>Glomerellales</taxon>
        <taxon>Plectosphaerellaceae</taxon>
        <taxon>Plectosphaerella</taxon>
    </lineage>
</organism>
<evidence type="ECO:0000313" key="4">
    <source>
        <dbReference type="Proteomes" id="UP000770015"/>
    </source>
</evidence>
<reference evidence="3" key="1">
    <citation type="journal article" date="2021" name="Nat. Commun.">
        <title>Genetic determinants of endophytism in the Arabidopsis root mycobiome.</title>
        <authorList>
            <person name="Mesny F."/>
            <person name="Miyauchi S."/>
            <person name="Thiergart T."/>
            <person name="Pickel B."/>
            <person name="Atanasova L."/>
            <person name="Karlsson M."/>
            <person name="Huettel B."/>
            <person name="Barry K.W."/>
            <person name="Haridas S."/>
            <person name="Chen C."/>
            <person name="Bauer D."/>
            <person name="Andreopoulos W."/>
            <person name="Pangilinan J."/>
            <person name="LaButti K."/>
            <person name="Riley R."/>
            <person name="Lipzen A."/>
            <person name="Clum A."/>
            <person name="Drula E."/>
            <person name="Henrissat B."/>
            <person name="Kohler A."/>
            <person name="Grigoriev I.V."/>
            <person name="Martin F.M."/>
            <person name="Hacquard S."/>
        </authorList>
    </citation>
    <scope>NUCLEOTIDE SEQUENCE</scope>
    <source>
        <strain evidence="3">MPI-SDFR-AT-0117</strain>
    </source>
</reference>
<sequence length="360" mass="39509">MLLLRPAFRPLRRGFLPLRTFASSRPPPPPPFPTVATCPAPTCSCADTPPPLEGLEIDHVGKLNGVMSPYAEQVLVCTGRDDWPSRIEEDDSGDNLAADLKELFGRGGEFRDPFHNVSILNASFPSSVPRHRTELQTTSAYLLPSFKYVPFLPRVSFDSVRALAAGFLLPEKLHPMHDGLSPIHRDRLLRKPGLQGLLYGVRDVEEIMVLICGHGGRDARCGQYGPLLRGEFERLLPEFGVQVLTEAVEVEADVSGPNVLEDGRQQQQQEMTTSGGVSARVGLISHIGGHKFAGNVIVYIPPKMRLADSGEHPLAGRGIWLGRVEPRHVEGIITETILKGAVIADMFRGGIDRDRSVLRM</sequence>
<dbReference type="PANTHER" id="PTHR31902">
    <property type="entry name" value="ACTIN PATCHES DISTAL PROTEIN 1"/>
    <property type="match status" value="1"/>
</dbReference>
<dbReference type="Gene3D" id="3.40.30.10">
    <property type="entry name" value="Glutaredoxin"/>
    <property type="match status" value="1"/>
</dbReference>
<comment type="similarity">
    <text evidence="1">Belongs to the AIM32 family.</text>
</comment>
<dbReference type="SUPFAM" id="SSF52833">
    <property type="entry name" value="Thioredoxin-like"/>
    <property type="match status" value="1"/>
</dbReference>